<protein>
    <recommendedName>
        <fullName evidence="3">DUF4304 domain-containing protein</fullName>
    </recommendedName>
</protein>
<evidence type="ECO:0000313" key="2">
    <source>
        <dbReference type="Proteomes" id="UP001174210"/>
    </source>
</evidence>
<comment type="caution">
    <text evidence="1">The sequence shown here is derived from an EMBL/GenBank/DDBJ whole genome shotgun (WGS) entry which is preliminary data.</text>
</comment>
<name>A0ABT8IS81_9MICO</name>
<evidence type="ECO:0008006" key="3">
    <source>
        <dbReference type="Google" id="ProtNLM"/>
    </source>
</evidence>
<proteinExistence type="predicted"/>
<evidence type="ECO:0000313" key="1">
    <source>
        <dbReference type="EMBL" id="MDN4595654.1"/>
    </source>
</evidence>
<dbReference type="EMBL" id="JAROCB010000001">
    <property type="protein sequence ID" value="MDN4595654.1"/>
    <property type="molecule type" value="Genomic_DNA"/>
</dbReference>
<reference evidence="1" key="1">
    <citation type="submission" date="2023-03" db="EMBL/GenBank/DDBJ databases">
        <title>MT1 and MT2 Draft Genomes of Novel Species.</title>
        <authorList>
            <person name="Venkateswaran K."/>
        </authorList>
    </citation>
    <scope>NUCLEOTIDE SEQUENCE</scope>
    <source>
        <strain evidence="1">F6_8S_P_1A</strain>
    </source>
</reference>
<dbReference type="Proteomes" id="UP001174210">
    <property type="component" value="Unassembled WGS sequence"/>
</dbReference>
<dbReference type="RefSeq" id="WP_301215045.1">
    <property type="nucleotide sequence ID" value="NZ_JAROCB010000001.1"/>
</dbReference>
<organism evidence="1 2">
    <name type="scientific">Leifsonia virtsii</name>
    <dbReference type="NCBI Taxonomy" id="3035915"/>
    <lineage>
        <taxon>Bacteria</taxon>
        <taxon>Bacillati</taxon>
        <taxon>Actinomycetota</taxon>
        <taxon>Actinomycetes</taxon>
        <taxon>Micrococcales</taxon>
        <taxon>Microbacteriaceae</taxon>
        <taxon>Leifsonia</taxon>
    </lineage>
</organism>
<keyword evidence="2" id="KW-1185">Reference proteome</keyword>
<gene>
    <name evidence="1" type="ORF">P5G59_00740</name>
</gene>
<sequence length="183" mass="20487">MSPILAKQVHRELITQLGPVLGEEGFRRIRPGSTAAWCKTVGERFLLVWVQVSRSGDPFGWHGTSLTVEFALSDSTVIGSGRPRERLTRLLSHEEREEIRRNQNAFISRLPPAPAGVLAQLPAPLRSSYLAQGDLRTEPYGDKEDVWLRYADARDLQSWLPLLQKMVPAAAREAEIRFTSVGS</sequence>
<accession>A0ABT8IS81</accession>